<dbReference type="RefSeq" id="XP_001486477.2">
    <property type="nucleotide sequence ID" value="XM_001486427.1"/>
</dbReference>
<feature type="region of interest" description="Disordered" evidence="1">
    <location>
        <begin position="36"/>
        <end position="92"/>
    </location>
</feature>
<dbReference type="EMBL" id="CH408156">
    <property type="protein sequence ID" value="EDK38050.2"/>
    <property type="molecule type" value="Genomic_DNA"/>
</dbReference>
<dbReference type="eggNOG" id="ENOG502SGGR">
    <property type="taxonomic scope" value="Eukaryota"/>
</dbReference>
<dbReference type="InParanoid" id="A5DFU7"/>
<reference evidence="2 3" key="1">
    <citation type="journal article" date="2009" name="Nature">
        <title>Evolution of pathogenicity and sexual reproduction in eight Candida genomes.</title>
        <authorList>
            <person name="Butler G."/>
            <person name="Rasmussen M.D."/>
            <person name="Lin M.F."/>
            <person name="Santos M.A."/>
            <person name="Sakthikumar S."/>
            <person name="Munro C.A."/>
            <person name="Rheinbay E."/>
            <person name="Grabherr M."/>
            <person name="Forche A."/>
            <person name="Reedy J.L."/>
            <person name="Agrafioti I."/>
            <person name="Arnaud M.B."/>
            <person name="Bates S."/>
            <person name="Brown A.J."/>
            <person name="Brunke S."/>
            <person name="Costanzo M.C."/>
            <person name="Fitzpatrick D.A."/>
            <person name="de Groot P.W."/>
            <person name="Harris D."/>
            <person name="Hoyer L.L."/>
            <person name="Hube B."/>
            <person name="Klis F.M."/>
            <person name="Kodira C."/>
            <person name="Lennard N."/>
            <person name="Logue M.E."/>
            <person name="Martin R."/>
            <person name="Neiman A.M."/>
            <person name="Nikolaou E."/>
            <person name="Quail M.A."/>
            <person name="Quinn J."/>
            <person name="Santos M.C."/>
            <person name="Schmitzberger F.F."/>
            <person name="Sherlock G."/>
            <person name="Shah P."/>
            <person name="Silverstein K.A."/>
            <person name="Skrzypek M.S."/>
            <person name="Soll D."/>
            <person name="Staggs R."/>
            <person name="Stansfield I."/>
            <person name="Stumpf M.P."/>
            <person name="Sudbery P.E."/>
            <person name="Srikantha T."/>
            <person name="Zeng Q."/>
            <person name="Berman J."/>
            <person name="Berriman M."/>
            <person name="Heitman J."/>
            <person name="Gow N.A."/>
            <person name="Lorenz M.C."/>
            <person name="Birren B.W."/>
            <person name="Kellis M."/>
            <person name="Cuomo C.A."/>
        </authorList>
    </citation>
    <scope>NUCLEOTIDE SEQUENCE [LARGE SCALE GENOMIC DNA]</scope>
    <source>
        <strain evidence="3">ATCC 6260 / CBS 566 / DSM 6381 / JCM 1539 / NBRC 10279 / NRRL Y-324</strain>
    </source>
</reference>
<dbReference type="AlphaFoldDB" id="A5DFU7"/>
<sequence>MRNNFLSSFNVMRPGASNIFESVNLASTLGSIKTPIHSRIPESTSGTSEEDELDPEDFLSPQSPQVRRMESFPKDNGHTEEIPSKGAKTNVNDISQSSSKFESSFFSPTASFSSGNLTISTNTIREDSPSEHILRNNALITRELHKNIKHHKRALIKGDTNLNRIRESIAHNFKQLSENHYALLEIYTKENSRLEKLLETFLTWDQRRSVILEKIQSIKGSDSSDGSKLTVLLDESASIDEQILQLEAHIAKLKSKKQVIASEIDMTTSVLESKTSVHVQEFRNLEAEVQKGISEVLTVDGLSESALSSLVKFVPVDVTFSKSYNPRPKVPNPIIVERIPAELNEITKNTTNGNGEQRTPLHGKPEGDHSILNHEHGPTPFQRGYFKGSNSSGHIKAQLQKLLATWASERKEPTPNTESWVRIDDSSNTISEKVDLGPIKALLESKIASFEVQRQSHSSQATTFHHHHTLWRDCLEILRAHEKKLELQISESTSTNFGEKQFVGIMTSALNRVNSAVDYTYKEHPEIFTSNDRKRGYVIRCLQHEVEAIVSALTVVDSQNDYSRFLNMFRGLTLADMSSTITSTSS</sequence>
<dbReference type="KEGG" id="pgu:PGUG_02148"/>
<evidence type="ECO:0000313" key="3">
    <source>
        <dbReference type="Proteomes" id="UP000001997"/>
    </source>
</evidence>
<gene>
    <name evidence="2" type="ORF">PGUG_02148</name>
</gene>
<proteinExistence type="predicted"/>
<accession>A5DFU7</accession>
<feature type="compositionally biased region" description="Basic and acidic residues" evidence="1">
    <location>
        <begin position="363"/>
        <end position="377"/>
    </location>
</feature>
<protein>
    <submittedName>
        <fullName evidence="2">Uncharacterized protein</fullName>
    </submittedName>
</protein>
<feature type="compositionally biased region" description="Acidic residues" evidence="1">
    <location>
        <begin position="48"/>
        <end position="57"/>
    </location>
</feature>
<dbReference type="OrthoDB" id="3993941at2759"/>
<dbReference type="GeneID" id="5128459"/>
<feature type="region of interest" description="Disordered" evidence="1">
    <location>
        <begin position="347"/>
        <end position="388"/>
    </location>
</feature>
<feature type="compositionally biased region" description="Basic and acidic residues" evidence="1">
    <location>
        <begin position="67"/>
        <end position="83"/>
    </location>
</feature>
<dbReference type="OMA" id="SIGMQPF"/>
<keyword evidence="3" id="KW-1185">Reference proteome</keyword>
<organism evidence="2 3">
    <name type="scientific">Meyerozyma guilliermondii (strain ATCC 6260 / CBS 566 / DSM 6381 / JCM 1539 / NBRC 10279 / NRRL Y-324)</name>
    <name type="common">Yeast</name>
    <name type="synonym">Candida guilliermondii</name>
    <dbReference type="NCBI Taxonomy" id="294746"/>
    <lineage>
        <taxon>Eukaryota</taxon>
        <taxon>Fungi</taxon>
        <taxon>Dikarya</taxon>
        <taxon>Ascomycota</taxon>
        <taxon>Saccharomycotina</taxon>
        <taxon>Pichiomycetes</taxon>
        <taxon>Debaryomycetaceae</taxon>
        <taxon>Meyerozyma</taxon>
    </lineage>
</organism>
<feature type="compositionally biased region" description="Polar residues" evidence="1">
    <location>
        <begin position="347"/>
        <end position="357"/>
    </location>
</feature>
<dbReference type="Proteomes" id="UP000001997">
    <property type="component" value="Unassembled WGS sequence"/>
</dbReference>
<evidence type="ECO:0000256" key="1">
    <source>
        <dbReference type="SAM" id="MobiDB-lite"/>
    </source>
</evidence>
<dbReference type="HOGENOM" id="CLU_030729_0_0_1"/>
<evidence type="ECO:0000313" key="2">
    <source>
        <dbReference type="EMBL" id="EDK38050.2"/>
    </source>
</evidence>
<name>A5DFU7_PICGU</name>